<comment type="caution">
    <text evidence="1">The sequence shown here is derived from an EMBL/GenBank/DDBJ whole genome shotgun (WGS) entry which is preliminary data.</text>
</comment>
<dbReference type="AlphaFoldDB" id="A0A927WD47"/>
<dbReference type="Proteomes" id="UP000768462">
    <property type="component" value="Unassembled WGS sequence"/>
</dbReference>
<protein>
    <submittedName>
        <fullName evidence="1">DUF3990 domain-containing protein</fullName>
    </submittedName>
</protein>
<name>A0A927WD47_9CLOT</name>
<evidence type="ECO:0000313" key="1">
    <source>
        <dbReference type="EMBL" id="MBE6061000.1"/>
    </source>
</evidence>
<dbReference type="EMBL" id="SVCM01000143">
    <property type="protein sequence ID" value="MBE6061000.1"/>
    <property type="molecule type" value="Genomic_DNA"/>
</dbReference>
<dbReference type="Pfam" id="PF13151">
    <property type="entry name" value="DUF3990"/>
    <property type="match status" value="1"/>
</dbReference>
<proteinExistence type="predicted"/>
<accession>A0A927WD47</accession>
<dbReference type="InterPro" id="IPR025051">
    <property type="entry name" value="DUF3990"/>
</dbReference>
<gene>
    <name evidence="1" type="ORF">E7215_12620</name>
</gene>
<reference evidence="1" key="1">
    <citation type="submission" date="2019-04" db="EMBL/GenBank/DDBJ databases">
        <title>Evolution of Biomass-Degrading Anaerobic Consortia Revealed by Metagenomics.</title>
        <authorList>
            <person name="Peng X."/>
        </authorList>
    </citation>
    <scope>NUCLEOTIDE SEQUENCE</scope>
    <source>
        <strain evidence="1">SIG254</strain>
    </source>
</reference>
<organism evidence="1 2">
    <name type="scientific">Clostridium sulfidigenes</name>
    <dbReference type="NCBI Taxonomy" id="318464"/>
    <lineage>
        <taxon>Bacteria</taxon>
        <taxon>Bacillati</taxon>
        <taxon>Bacillota</taxon>
        <taxon>Clostridia</taxon>
        <taxon>Eubacteriales</taxon>
        <taxon>Clostridiaceae</taxon>
        <taxon>Clostridium</taxon>
    </lineage>
</organism>
<sequence length="157" mass="18652">MFEIYHGSNIEIKAPQLIKESKFHKDFGEGFYCTNIKKQAIRWAIRKGKSKGYVSTYNYDYIKTKDLNTLRFNVMTEEWLDFIISCRNGKPHSYDIVEGPMADDEIYNYINDYISGVIPRHVFWELAKFRYPTHQLCFCSEKALSCLQWRGSEVYEK</sequence>
<evidence type="ECO:0000313" key="2">
    <source>
        <dbReference type="Proteomes" id="UP000768462"/>
    </source>
</evidence>